<feature type="compositionally biased region" description="Polar residues" evidence="1">
    <location>
        <begin position="1"/>
        <end position="16"/>
    </location>
</feature>
<protein>
    <submittedName>
        <fullName evidence="2">Uncharacterized protein</fullName>
    </submittedName>
</protein>
<organism evidence="2 3">
    <name type="scientific">Arthrobotrys flagrans</name>
    <name type="common">Nematode-trapping fungus</name>
    <name type="synonym">Trichothecium flagrans</name>
    <dbReference type="NCBI Taxonomy" id="97331"/>
    <lineage>
        <taxon>Eukaryota</taxon>
        <taxon>Fungi</taxon>
        <taxon>Dikarya</taxon>
        <taxon>Ascomycota</taxon>
        <taxon>Pezizomycotina</taxon>
        <taxon>Orbiliomycetes</taxon>
        <taxon>Orbiliales</taxon>
        <taxon>Orbiliaceae</taxon>
        <taxon>Arthrobotrys</taxon>
    </lineage>
</organism>
<feature type="compositionally biased region" description="Polar residues" evidence="1">
    <location>
        <begin position="27"/>
        <end position="39"/>
    </location>
</feature>
<accession>A0A437A932</accession>
<dbReference type="OrthoDB" id="4150019at2759"/>
<dbReference type="GeneID" id="93584136"/>
<evidence type="ECO:0000313" key="2">
    <source>
        <dbReference type="EMBL" id="RVD87601.1"/>
    </source>
</evidence>
<reference evidence="2 3" key="1">
    <citation type="submission" date="2019-01" db="EMBL/GenBank/DDBJ databases">
        <title>Intercellular communication is required for trap formation in the nematode-trapping fungus Duddingtonia flagrans.</title>
        <authorList>
            <person name="Youssar L."/>
            <person name="Wernet V."/>
            <person name="Hensel N."/>
            <person name="Hildebrandt H.-G."/>
            <person name="Fischer R."/>
        </authorList>
    </citation>
    <scope>NUCLEOTIDE SEQUENCE [LARGE SCALE GENOMIC DNA]</scope>
    <source>
        <strain evidence="2 3">CBS H-5679</strain>
    </source>
</reference>
<feature type="region of interest" description="Disordered" evidence="1">
    <location>
        <begin position="139"/>
        <end position="246"/>
    </location>
</feature>
<comment type="caution">
    <text evidence="2">The sequence shown here is derived from an EMBL/GenBank/DDBJ whole genome shotgun (WGS) entry which is preliminary data.</text>
</comment>
<dbReference type="Proteomes" id="UP000283090">
    <property type="component" value="Unassembled WGS sequence"/>
</dbReference>
<name>A0A437A932_ARTFL</name>
<dbReference type="EMBL" id="SAEB01000003">
    <property type="protein sequence ID" value="RVD87601.1"/>
    <property type="molecule type" value="Genomic_DNA"/>
</dbReference>
<proteinExistence type="predicted"/>
<evidence type="ECO:0000313" key="3">
    <source>
        <dbReference type="Proteomes" id="UP000283090"/>
    </source>
</evidence>
<dbReference type="RefSeq" id="XP_067493145.1">
    <property type="nucleotide sequence ID" value="XM_067630508.1"/>
</dbReference>
<keyword evidence="3" id="KW-1185">Reference proteome</keyword>
<dbReference type="STRING" id="97331.A0A437A932"/>
<dbReference type="AlphaFoldDB" id="A0A437A932"/>
<feature type="compositionally biased region" description="Polar residues" evidence="1">
    <location>
        <begin position="186"/>
        <end position="200"/>
    </location>
</feature>
<evidence type="ECO:0000256" key="1">
    <source>
        <dbReference type="SAM" id="MobiDB-lite"/>
    </source>
</evidence>
<dbReference type="VEuPathDB" id="FungiDB:DFL_001825"/>
<sequence length="321" mass="33693">MPTPFKNSMPSSQQINGDRVLFPSEQPRLNPSPALQSPNLGDEVFHHPNLSPQDGTDNGLGLHGLHSSQALDLHKHNGSNGSLTFQTYANPLDNHIGYGVHGLDFNPAVLPISYNQGASEDPHGTVMAAFFPNSDGGPKLDSHTEASYGTGIGTNNPPPTGQTSIKEEVQSGSETVQRTPRPVVSGGSSKAATISGSNSKIVPPPINTDAQSPQTGGGGTKSQHNTWRRGNKGRTPLSVKRSQSTPNVQLAAQLAAASAVSAPPIPSANTTDDISPVTLAYQLDKKRNKLGYHRTSVACGMPDLLTSHTQPPSLSEIVGNF</sequence>
<gene>
    <name evidence="2" type="ORF">DFL_001825</name>
</gene>
<feature type="region of interest" description="Disordered" evidence="1">
    <location>
        <begin position="1"/>
        <end position="63"/>
    </location>
</feature>